<accession>A0A7W7QQI5</accession>
<dbReference type="PANTHER" id="PTHR39428:SF3">
    <property type="entry name" value="DEAZAFLAVIN-DEPENDENT NITROREDUCTASE"/>
    <property type="match status" value="1"/>
</dbReference>
<dbReference type="PANTHER" id="PTHR39428">
    <property type="entry name" value="F420H(2)-DEPENDENT QUINONE REDUCTASE RV1261C"/>
    <property type="match status" value="1"/>
</dbReference>
<dbReference type="GO" id="GO:0070967">
    <property type="term" value="F:coenzyme F420 binding"/>
    <property type="evidence" value="ECO:0007669"/>
    <property type="project" value="TreeGrafter"/>
</dbReference>
<comment type="caution">
    <text evidence="3">The sequence shown here is derived from an EMBL/GenBank/DDBJ whole genome shotgun (WGS) entry which is preliminary data.</text>
</comment>
<evidence type="ECO:0000256" key="1">
    <source>
        <dbReference type="ARBA" id="ARBA00008710"/>
    </source>
</evidence>
<evidence type="ECO:0000313" key="3">
    <source>
        <dbReference type="EMBL" id="MBB4917734.1"/>
    </source>
</evidence>
<evidence type="ECO:0000256" key="2">
    <source>
        <dbReference type="ARBA" id="ARBA00049106"/>
    </source>
</evidence>
<dbReference type="RefSeq" id="WP_184718289.1">
    <property type="nucleotide sequence ID" value="NZ_JACHJP010000005.1"/>
</dbReference>
<dbReference type="Gene3D" id="2.30.110.10">
    <property type="entry name" value="Electron Transport, Fmn-binding Protein, Chain A"/>
    <property type="match status" value="1"/>
</dbReference>
<dbReference type="SUPFAM" id="SSF50475">
    <property type="entry name" value="FMN-binding split barrel"/>
    <property type="match status" value="1"/>
</dbReference>
<reference evidence="3 4" key="1">
    <citation type="submission" date="2020-08" db="EMBL/GenBank/DDBJ databases">
        <title>Genomic Encyclopedia of Type Strains, Phase III (KMG-III): the genomes of soil and plant-associated and newly described type strains.</title>
        <authorList>
            <person name="Whitman W."/>
        </authorList>
    </citation>
    <scope>NUCLEOTIDE SEQUENCE [LARGE SCALE GENOMIC DNA]</scope>
    <source>
        <strain evidence="3 4">CECT 8840</strain>
    </source>
</reference>
<protein>
    <submittedName>
        <fullName evidence="3">Deazaflavin-dependent oxidoreductase (Nitroreductase family)</fullName>
    </submittedName>
</protein>
<dbReference type="NCBIfam" id="TIGR00026">
    <property type="entry name" value="hi_GC_TIGR00026"/>
    <property type="match status" value="1"/>
</dbReference>
<dbReference type="Proteomes" id="UP000552644">
    <property type="component" value="Unassembled WGS sequence"/>
</dbReference>
<comment type="similarity">
    <text evidence="1">Belongs to the F420H(2)-dependent quinone reductase family.</text>
</comment>
<gene>
    <name evidence="3" type="ORF">FHS44_004854</name>
</gene>
<dbReference type="GO" id="GO:0005886">
    <property type="term" value="C:plasma membrane"/>
    <property type="evidence" value="ECO:0007669"/>
    <property type="project" value="TreeGrafter"/>
</dbReference>
<dbReference type="Pfam" id="PF04075">
    <property type="entry name" value="F420H2_quin_red"/>
    <property type="match status" value="1"/>
</dbReference>
<evidence type="ECO:0000313" key="4">
    <source>
        <dbReference type="Proteomes" id="UP000552644"/>
    </source>
</evidence>
<dbReference type="GO" id="GO:0016491">
    <property type="term" value="F:oxidoreductase activity"/>
    <property type="evidence" value="ECO:0007669"/>
    <property type="project" value="InterPro"/>
</dbReference>
<dbReference type="InterPro" id="IPR012349">
    <property type="entry name" value="Split_barrel_FMN-bd"/>
</dbReference>
<sequence length="143" mass="16142">MTDPEVYDSTTDWVARHIRRYVESDGADGHIYQGIPTLLLTTRGRKSGKLRRTALIYGEDEGRYLLVASNGGSAGHPAWYLNLTEDPEVAVQVGPDKFTARARVATAEEKPHLWRLMTSIFPLYDTYQAKAPREIPLVILDRQ</sequence>
<keyword evidence="4" id="KW-1185">Reference proteome</keyword>
<name>A0A7W7QQI5_9ACTN</name>
<comment type="catalytic activity">
    <reaction evidence="2">
        <text>oxidized coenzyme F420-(gamma-L-Glu)(n) + a quinol + H(+) = reduced coenzyme F420-(gamma-L-Glu)(n) + a quinone</text>
        <dbReference type="Rhea" id="RHEA:39663"/>
        <dbReference type="Rhea" id="RHEA-COMP:12939"/>
        <dbReference type="Rhea" id="RHEA-COMP:14378"/>
        <dbReference type="ChEBI" id="CHEBI:15378"/>
        <dbReference type="ChEBI" id="CHEBI:24646"/>
        <dbReference type="ChEBI" id="CHEBI:132124"/>
        <dbReference type="ChEBI" id="CHEBI:133980"/>
        <dbReference type="ChEBI" id="CHEBI:139511"/>
    </reaction>
</comment>
<dbReference type="EMBL" id="JACHJP010000005">
    <property type="protein sequence ID" value="MBB4917734.1"/>
    <property type="molecule type" value="Genomic_DNA"/>
</dbReference>
<organism evidence="3 4">
    <name type="scientific">Streptosporangium saharense</name>
    <dbReference type="NCBI Taxonomy" id="1706840"/>
    <lineage>
        <taxon>Bacteria</taxon>
        <taxon>Bacillati</taxon>
        <taxon>Actinomycetota</taxon>
        <taxon>Actinomycetes</taxon>
        <taxon>Streptosporangiales</taxon>
        <taxon>Streptosporangiaceae</taxon>
        <taxon>Streptosporangium</taxon>
    </lineage>
</organism>
<dbReference type="AlphaFoldDB" id="A0A7W7QQI5"/>
<dbReference type="InterPro" id="IPR004378">
    <property type="entry name" value="F420H2_quin_Rdtase"/>
</dbReference>
<proteinExistence type="inferred from homology"/>